<evidence type="ECO:0000313" key="1">
    <source>
        <dbReference type="EMBL" id="QZE13567.1"/>
    </source>
</evidence>
<proteinExistence type="predicted"/>
<evidence type="ECO:0000313" key="2">
    <source>
        <dbReference type="Proteomes" id="UP000826212"/>
    </source>
</evidence>
<reference evidence="1" key="1">
    <citation type="submission" date="2021-08" db="EMBL/GenBank/DDBJ databases">
        <title>Novel anaerobic bacterium isolated from sea squirt in East Sea, Republic of Korea.</title>
        <authorList>
            <person name="Nguyen T.H."/>
            <person name="Li Z."/>
            <person name="Lee Y.-J."/>
            <person name="Ko J."/>
            <person name="Kim S.-G."/>
        </authorList>
    </citation>
    <scope>NUCLEOTIDE SEQUENCE</scope>
    <source>
        <strain evidence="1">KCTC 25031</strain>
    </source>
</reference>
<dbReference type="EMBL" id="CP081303">
    <property type="protein sequence ID" value="QZE13567.1"/>
    <property type="molecule type" value="Genomic_DNA"/>
</dbReference>
<accession>A0AC61NDD4</accession>
<gene>
    <name evidence="1" type="ORF">K4L44_13420</name>
</gene>
<organism evidence="1 2">
    <name type="scientific">Halosquirtibacter laminarini</name>
    <dbReference type="NCBI Taxonomy" id="3374600"/>
    <lineage>
        <taxon>Bacteria</taxon>
        <taxon>Pseudomonadati</taxon>
        <taxon>Bacteroidota</taxon>
        <taxon>Bacteroidia</taxon>
        <taxon>Marinilabiliales</taxon>
        <taxon>Prolixibacteraceae</taxon>
        <taxon>Halosquirtibacter</taxon>
    </lineage>
</organism>
<keyword evidence="2" id="KW-1185">Reference proteome</keyword>
<protein>
    <submittedName>
        <fullName evidence="1">Family 10 glycosylhydrolase</fullName>
    </submittedName>
</protein>
<dbReference type="Proteomes" id="UP000826212">
    <property type="component" value="Chromosome"/>
</dbReference>
<sequence length="514" mass="60065">MLLNKSRSLLVLTLIIFSGVLFAQKNISLKKHEFRGAWIATVANIDWPLQRGGDVAKQKHDLSVLLDTLKSYNLNAVIFQIRPTSDALYHSSYEPWSKYLTGSQGKMPAQYFDPLAFVIRECHLRGMELHAWFNPYRIKQSQDDVLSDSNIAKIHPDWTFQYGKKSYFDPGIPQVRDWVANVVSDVVRRYDVDAIHFDDYFYPYPIAGEQLPDSLTFRKYTNQFSESQLKDWRRNNVNLIIKQLSDSIHSIKPWVKFGISPFGVWRERRSDLRGSDTTGGMTNYDHLYADVLLWQEMKWIDYMLPQIYWYRGQPRVDYETLAHWWGENNKGRHCYVGNALYKMKPNASSNAWQSCNEPIEQIKIDREVEGVSGFSFYSAKFFKTNMMGLKDSLRNTYLSTPALTPNMSWIDSLPPSFPTNVAIKRVKGGRQIYWDPILGGEFNKAQFYVVYGFNNYNEFANLSSKDILQISSKTTFEIPRKFLRLFRRKKYYVITSVDRLSNESIFSEIFEVKQ</sequence>
<name>A0AC61NDD4_9BACT</name>